<gene>
    <name evidence="1" type="ORF">HP1_108</name>
</gene>
<evidence type="ECO:0000313" key="1">
    <source>
        <dbReference type="EMBL" id="GBR72421.1"/>
    </source>
</evidence>
<sequence>MFDLGFDLRDAVFDLAFFACAFHDGCVVFGDLDRLGRTQIGDFQSFQLETDFIGDIFAAGQNSDVFQYGFAAVAETRSFHGSYIQCAAQFIQHQSCQRFTLDVLGDDQQRTSGLHSLFQDRQNVLDGRNFLIGDQDQRILQIGGHSVSVGDHISGDIAFVELHAFHYIQGGVDAFGFFHGNDAFFADFIHSLKNNAADRSIIVGGNGGNLSDLVFAVHFFTVFFQTLDNIDYRFADTSFYHHRIGAGRHVFESGFEYSLT</sequence>
<dbReference type="EMBL" id="BGZM01000013">
    <property type="protein sequence ID" value="GBR72421.1"/>
    <property type="molecule type" value="Genomic_DNA"/>
</dbReference>
<dbReference type="AntiFam" id="ANF00222">
    <property type="entry name" value="Shadow ORF (opposite groL1)"/>
</dbReference>
<accession>A0A388T6T9</accession>
<evidence type="ECO:0000313" key="2">
    <source>
        <dbReference type="Proteomes" id="UP000276170"/>
    </source>
</evidence>
<keyword evidence="2" id="KW-1185">Reference proteome</keyword>
<organism evidence="1 2">
    <name type="scientific">Candidatus Termititenax spirochaetophilus</name>
    <dbReference type="NCBI Taxonomy" id="2218522"/>
    <lineage>
        <taxon>Bacteria</taxon>
        <taxon>Bacillati</taxon>
        <taxon>Candidatus Margulisiibacteriota</taxon>
        <taxon>Candidatus Termititenacia</taxon>
        <taxon>Candidatus Termititenacales</taxon>
        <taxon>Candidatus Termititenacaceae</taxon>
        <taxon>Candidatus Termititenax</taxon>
    </lineage>
</organism>
<proteinExistence type="predicted"/>
<name>A0A388T6T9_9BACT</name>
<dbReference type="Proteomes" id="UP000276170">
    <property type="component" value="Unassembled WGS sequence"/>
</dbReference>
<reference evidence="1 2" key="1">
    <citation type="journal article" date="2019" name="ISME J.">
        <title>Genome analyses of uncultured TG2/ZB3 bacteria in 'Margulisbacteria' specifically attached to ectosymbiotic spirochetes of protists in the termite gut.</title>
        <authorList>
            <person name="Utami Y.D."/>
            <person name="Kuwahara H."/>
            <person name="Igai K."/>
            <person name="Murakami T."/>
            <person name="Sugaya K."/>
            <person name="Morikawa T."/>
            <person name="Nagura Y."/>
            <person name="Yuki M."/>
            <person name="Deevong P."/>
            <person name="Inoue T."/>
            <person name="Kihara K."/>
            <person name="Lo N."/>
            <person name="Yamada A."/>
            <person name="Ohkuma M."/>
            <person name="Hongoh Y."/>
        </authorList>
    </citation>
    <scope>NUCLEOTIDE SEQUENCE [LARGE SCALE GENOMIC DNA]</scope>
    <source>
        <strain evidence="1">HsPyr-01</strain>
    </source>
</reference>
<dbReference type="AlphaFoldDB" id="A0A388T6T9"/>
<comment type="caution">
    <text evidence="1">The sequence shown here is derived from an EMBL/GenBank/DDBJ whole genome shotgun (WGS) entry which is preliminary data.</text>
</comment>
<protein>
    <submittedName>
        <fullName evidence="1">Uncharacterized protein</fullName>
    </submittedName>
</protein>